<dbReference type="AlphaFoldDB" id="A0A8C3KA69"/>
<feature type="region of interest" description="Disordered" evidence="3">
    <location>
        <begin position="1"/>
        <end position="70"/>
    </location>
</feature>
<sequence>MCEAAEEDDGGCGADTAPARRRRLPAHRWEPGAGHGLVSPPARSRYRPRHPAGNPRYPSGTPSRAAPGTARCCPRYSSVPRRCCPQNPPMAALGTLRCRTRYLSSTPGASPRCHLRFPPPLRFSSGTSPVSPSAACGTSPVPSPVSSGVGQDRDRRSPSPHLRSVPSCGPGDHLCSYSHPRPCMKCKQGSAALIIRLGDAFCRDCFHEYFVHKFRAMLGKNRVIFPGEKVLSGGRGRWGDLGGSGGTGDPPFCPRRCCWHCQGGRPPAPCSGRSRR</sequence>
<evidence type="ECO:0000313" key="5">
    <source>
        <dbReference type="Proteomes" id="UP000694419"/>
    </source>
</evidence>
<evidence type="ECO:0000256" key="3">
    <source>
        <dbReference type="SAM" id="MobiDB-lite"/>
    </source>
</evidence>
<protein>
    <recommendedName>
        <fullName evidence="6">Cytoplasmic tRNA 2-thiolation protein 2</fullName>
    </recommendedName>
</protein>
<dbReference type="PANTHER" id="PTHR20882">
    <property type="entry name" value="CYTOPLASMIC TRNA 2-THIOLATION PROTEIN 2"/>
    <property type="match status" value="1"/>
</dbReference>
<reference evidence="4" key="1">
    <citation type="submission" date="2025-08" db="UniProtKB">
        <authorList>
            <consortium name="Ensembl"/>
        </authorList>
    </citation>
    <scope>IDENTIFICATION</scope>
</reference>
<dbReference type="Ensembl" id="ENSCPGT00000022032.1">
    <property type="protein sequence ID" value="ENSCPGP00000020108.1"/>
    <property type="gene ID" value="ENSCPGG00000014095.1"/>
</dbReference>
<keyword evidence="1" id="KW-0963">Cytoplasm</keyword>
<dbReference type="Gene3D" id="3.40.50.620">
    <property type="entry name" value="HUPs"/>
    <property type="match status" value="1"/>
</dbReference>
<dbReference type="GO" id="GO:0005829">
    <property type="term" value="C:cytosol"/>
    <property type="evidence" value="ECO:0007669"/>
    <property type="project" value="TreeGrafter"/>
</dbReference>
<dbReference type="GO" id="GO:0016783">
    <property type="term" value="F:sulfurtransferase activity"/>
    <property type="evidence" value="ECO:0007669"/>
    <property type="project" value="TreeGrafter"/>
</dbReference>
<name>A0A8C3KA69_9CHAR</name>
<evidence type="ECO:0000256" key="2">
    <source>
        <dbReference type="ARBA" id="ARBA00022694"/>
    </source>
</evidence>
<dbReference type="InterPro" id="IPR019407">
    <property type="entry name" value="CTU2"/>
</dbReference>
<dbReference type="InterPro" id="IPR014729">
    <property type="entry name" value="Rossmann-like_a/b/a_fold"/>
</dbReference>
<dbReference type="PANTHER" id="PTHR20882:SF14">
    <property type="entry name" value="CYTOPLASMIC TRNA 2-THIOLATION PROTEIN 2"/>
    <property type="match status" value="1"/>
</dbReference>
<evidence type="ECO:0000256" key="1">
    <source>
        <dbReference type="ARBA" id="ARBA00022490"/>
    </source>
</evidence>
<evidence type="ECO:0008006" key="6">
    <source>
        <dbReference type="Google" id="ProtNLM"/>
    </source>
</evidence>
<proteinExistence type="predicted"/>
<organism evidence="4 5">
    <name type="scientific">Calidris pygmaea</name>
    <name type="common">Spoon-billed sandpiper</name>
    <dbReference type="NCBI Taxonomy" id="425635"/>
    <lineage>
        <taxon>Eukaryota</taxon>
        <taxon>Metazoa</taxon>
        <taxon>Chordata</taxon>
        <taxon>Craniata</taxon>
        <taxon>Vertebrata</taxon>
        <taxon>Euteleostomi</taxon>
        <taxon>Archelosauria</taxon>
        <taxon>Archosauria</taxon>
        <taxon>Dinosauria</taxon>
        <taxon>Saurischia</taxon>
        <taxon>Theropoda</taxon>
        <taxon>Coelurosauria</taxon>
        <taxon>Aves</taxon>
        <taxon>Neognathae</taxon>
        <taxon>Neoaves</taxon>
        <taxon>Charadriiformes</taxon>
        <taxon>Scolopacidae</taxon>
        <taxon>Calidris</taxon>
    </lineage>
</organism>
<feature type="region of interest" description="Disordered" evidence="3">
    <location>
        <begin position="124"/>
        <end position="167"/>
    </location>
</feature>
<dbReference type="GO" id="GO:0000049">
    <property type="term" value="F:tRNA binding"/>
    <property type="evidence" value="ECO:0007669"/>
    <property type="project" value="InterPro"/>
</dbReference>
<dbReference type="Proteomes" id="UP000694419">
    <property type="component" value="Unplaced"/>
</dbReference>
<keyword evidence="5" id="KW-1185">Reference proteome</keyword>
<reference evidence="4" key="2">
    <citation type="submission" date="2025-09" db="UniProtKB">
        <authorList>
            <consortium name="Ensembl"/>
        </authorList>
    </citation>
    <scope>IDENTIFICATION</scope>
</reference>
<evidence type="ECO:0000313" key="4">
    <source>
        <dbReference type="Ensembl" id="ENSCPGP00000020108.1"/>
    </source>
</evidence>
<dbReference type="GO" id="GO:0002143">
    <property type="term" value="P:tRNA wobble position uridine thiolation"/>
    <property type="evidence" value="ECO:0007669"/>
    <property type="project" value="TreeGrafter"/>
</dbReference>
<accession>A0A8C3KA69</accession>
<keyword evidence="2" id="KW-0819">tRNA processing</keyword>
<feature type="compositionally biased region" description="Low complexity" evidence="3">
    <location>
        <begin position="137"/>
        <end position="150"/>
    </location>
</feature>
<feature type="compositionally biased region" description="Acidic residues" evidence="3">
    <location>
        <begin position="1"/>
        <end position="10"/>
    </location>
</feature>